<keyword evidence="8" id="KW-0238">DNA-binding</keyword>
<evidence type="ECO:0000256" key="12">
    <source>
        <dbReference type="ARBA" id="ARBA00025185"/>
    </source>
</evidence>
<comment type="function">
    <text evidence="12">In the presence of manganese, represses expression of mntH and mntS. Up-regulates expression of mntP.</text>
</comment>
<keyword evidence="5" id="KW-0963">Cytoplasm</keyword>
<evidence type="ECO:0000313" key="15">
    <source>
        <dbReference type="EMBL" id="AQZ52320.1"/>
    </source>
</evidence>
<dbReference type="AlphaFoldDB" id="A0A1U9Z3U7"/>
<evidence type="ECO:0000256" key="10">
    <source>
        <dbReference type="ARBA" id="ARBA00023163"/>
    </source>
</evidence>
<dbReference type="GO" id="GO:0003677">
    <property type="term" value="F:DNA binding"/>
    <property type="evidence" value="ECO:0007669"/>
    <property type="project" value="UniProtKB-KW"/>
</dbReference>
<dbReference type="InterPro" id="IPR036421">
    <property type="entry name" value="Fe_dep_repressor_sf"/>
</dbReference>
<dbReference type="Pfam" id="PF02742">
    <property type="entry name" value="Fe_dep_repr_C"/>
    <property type="match status" value="1"/>
</dbReference>
<evidence type="ECO:0000256" key="7">
    <source>
        <dbReference type="ARBA" id="ARBA00023015"/>
    </source>
</evidence>
<evidence type="ECO:0000256" key="8">
    <source>
        <dbReference type="ARBA" id="ARBA00023125"/>
    </source>
</evidence>
<gene>
    <name evidence="15" type="primary">mntR</name>
    <name evidence="15" type="ORF">Mame_02999</name>
</gene>
<dbReference type="PANTHER" id="PTHR33238">
    <property type="entry name" value="IRON (METAL) DEPENDENT REPRESSOR, DTXR FAMILY"/>
    <property type="match status" value="1"/>
</dbReference>
<evidence type="ECO:0000256" key="4">
    <source>
        <dbReference type="ARBA" id="ARBA00022386"/>
    </source>
</evidence>
<protein>
    <recommendedName>
        <fullName evidence="4">Transcriptional regulator MntR</fullName>
    </recommendedName>
    <alternativeName>
        <fullName evidence="13">Manganese transport regulator</fullName>
    </alternativeName>
</protein>
<dbReference type="InterPro" id="IPR036390">
    <property type="entry name" value="WH_DNA-bd_sf"/>
</dbReference>
<evidence type="ECO:0000256" key="13">
    <source>
        <dbReference type="ARBA" id="ARBA00032593"/>
    </source>
</evidence>
<dbReference type="GO" id="GO:0046983">
    <property type="term" value="F:protein dimerization activity"/>
    <property type="evidence" value="ECO:0007669"/>
    <property type="project" value="InterPro"/>
</dbReference>
<dbReference type="InterPro" id="IPR022689">
    <property type="entry name" value="Iron_dep_repressor"/>
</dbReference>
<dbReference type="InterPro" id="IPR050536">
    <property type="entry name" value="DtxR_MntR_Metal-Reg"/>
</dbReference>
<dbReference type="KEGG" id="mmed:Mame_02999"/>
<dbReference type="InterPro" id="IPR001367">
    <property type="entry name" value="Fe_dep_repressor"/>
</dbReference>
<dbReference type="RefSeq" id="WP_018067847.1">
    <property type="nucleotide sequence ID" value="NZ_AQWH01000063.1"/>
</dbReference>
<dbReference type="GO" id="GO:0005737">
    <property type="term" value="C:cytoplasm"/>
    <property type="evidence" value="ECO:0007669"/>
    <property type="project" value="UniProtKB-SubCell"/>
</dbReference>
<keyword evidence="10" id="KW-0804">Transcription</keyword>
<evidence type="ECO:0000313" key="16">
    <source>
        <dbReference type="Proteomes" id="UP000191135"/>
    </source>
</evidence>
<accession>A0A1U9Z3U7</accession>
<keyword evidence="6" id="KW-0678">Repressor</keyword>
<evidence type="ECO:0000256" key="5">
    <source>
        <dbReference type="ARBA" id="ARBA00022490"/>
    </source>
</evidence>
<dbReference type="PROSITE" id="PS50944">
    <property type="entry name" value="HTH_DTXR"/>
    <property type="match status" value="1"/>
</dbReference>
<proteinExistence type="inferred from homology"/>
<evidence type="ECO:0000256" key="2">
    <source>
        <dbReference type="ARBA" id="ARBA00007871"/>
    </source>
</evidence>
<evidence type="ECO:0000259" key="14">
    <source>
        <dbReference type="PROSITE" id="PS50944"/>
    </source>
</evidence>
<dbReference type="eggNOG" id="COG1321">
    <property type="taxonomic scope" value="Bacteria"/>
</dbReference>
<keyword evidence="7" id="KW-0805">Transcription regulation</keyword>
<keyword evidence="16" id="KW-1185">Reference proteome</keyword>
<sequence length="150" mass="16275">MSDDQKPSDCDAADRFSKARSERASALLEDYTELIAELMAEHGEARIADIARSMGVAHPTATKAVARLKREGLATSRPYRGVFLTPAGEAMAEKARQRHRIVHDLLLAIGVPAEAAELDAEGIEHHVSEDTLRAFAAFLAAKAEGERPKD</sequence>
<dbReference type="GO" id="GO:0046914">
    <property type="term" value="F:transition metal ion binding"/>
    <property type="evidence" value="ECO:0007669"/>
    <property type="project" value="InterPro"/>
</dbReference>
<comment type="similarity">
    <text evidence="2">Belongs to the DtxR/MntR family.</text>
</comment>
<reference evidence="15 16" key="1">
    <citation type="submission" date="2017-03" db="EMBL/GenBank/DDBJ databases">
        <title>Foreign affairs: Plasmid Transfer between Roseobacters and Rhizobia.</title>
        <authorList>
            <person name="Bartling P."/>
            <person name="Bunk B."/>
            <person name="Overmann J."/>
            <person name="Brinkmann H."/>
            <person name="Petersen J."/>
        </authorList>
    </citation>
    <scope>NUCLEOTIDE SEQUENCE [LARGE SCALE GENOMIC DNA]</scope>
    <source>
        <strain evidence="15 16">MACL11</strain>
    </source>
</reference>
<feature type="domain" description="HTH dtxR-type" evidence="14">
    <location>
        <begin position="24"/>
        <end position="85"/>
    </location>
</feature>
<dbReference type="Gene3D" id="1.10.60.10">
    <property type="entry name" value="Iron dependent repressor, metal binding and dimerisation domain"/>
    <property type="match status" value="1"/>
</dbReference>
<dbReference type="Proteomes" id="UP000191135">
    <property type="component" value="Chromosome"/>
</dbReference>
<evidence type="ECO:0000256" key="3">
    <source>
        <dbReference type="ARBA" id="ARBA00011738"/>
    </source>
</evidence>
<dbReference type="Gene3D" id="1.10.10.10">
    <property type="entry name" value="Winged helix-like DNA-binding domain superfamily/Winged helix DNA-binding domain"/>
    <property type="match status" value="1"/>
</dbReference>
<dbReference type="SMART" id="SM00529">
    <property type="entry name" value="HTH_DTXR"/>
    <property type="match status" value="1"/>
</dbReference>
<evidence type="ECO:0000256" key="1">
    <source>
        <dbReference type="ARBA" id="ARBA00004496"/>
    </source>
</evidence>
<dbReference type="Pfam" id="PF01325">
    <property type="entry name" value="Fe_dep_repress"/>
    <property type="match status" value="1"/>
</dbReference>
<organism evidence="15 16">
    <name type="scientific">Martelella mediterranea DSM 17316</name>
    <dbReference type="NCBI Taxonomy" id="1122214"/>
    <lineage>
        <taxon>Bacteria</taxon>
        <taxon>Pseudomonadati</taxon>
        <taxon>Pseudomonadota</taxon>
        <taxon>Alphaproteobacteria</taxon>
        <taxon>Hyphomicrobiales</taxon>
        <taxon>Aurantimonadaceae</taxon>
        <taxon>Martelella</taxon>
    </lineage>
</organism>
<comment type="subunit">
    <text evidence="3">Homodimer.</text>
</comment>
<dbReference type="NCBIfam" id="NF008273">
    <property type="entry name" value="PRK11050.1"/>
    <property type="match status" value="1"/>
</dbReference>
<evidence type="ECO:0000256" key="9">
    <source>
        <dbReference type="ARBA" id="ARBA00023159"/>
    </source>
</evidence>
<name>A0A1U9Z3U7_9HYPH</name>
<keyword evidence="11" id="KW-0464">Manganese</keyword>
<evidence type="ECO:0000256" key="11">
    <source>
        <dbReference type="ARBA" id="ARBA00023211"/>
    </source>
</evidence>
<dbReference type="SUPFAM" id="SSF46785">
    <property type="entry name" value="Winged helix' DNA-binding domain"/>
    <property type="match status" value="1"/>
</dbReference>
<dbReference type="PANTHER" id="PTHR33238:SF11">
    <property type="entry name" value="TRANSCRIPTIONAL REGULATOR MNTR"/>
    <property type="match status" value="1"/>
</dbReference>
<dbReference type="STRING" id="1122214.Mame_02999"/>
<comment type="subcellular location">
    <subcellularLocation>
        <location evidence="1">Cytoplasm</location>
    </subcellularLocation>
</comment>
<dbReference type="InterPro" id="IPR022687">
    <property type="entry name" value="HTH_DTXR"/>
</dbReference>
<dbReference type="InterPro" id="IPR036388">
    <property type="entry name" value="WH-like_DNA-bd_sf"/>
</dbReference>
<dbReference type="GO" id="GO:0003700">
    <property type="term" value="F:DNA-binding transcription factor activity"/>
    <property type="evidence" value="ECO:0007669"/>
    <property type="project" value="InterPro"/>
</dbReference>
<keyword evidence="9" id="KW-0010">Activator</keyword>
<dbReference type="EMBL" id="CP020330">
    <property type="protein sequence ID" value="AQZ52320.1"/>
    <property type="molecule type" value="Genomic_DNA"/>
</dbReference>
<evidence type="ECO:0000256" key="6">
    <source>
        <dbReference type="ARBA" id="ARBA00022491"/>
    </source>
</evidence>